<organism evidence="1 2">
    <name type="scientific">Paenibacillus alba</name>
    <dbReference type="NCBI Taxonomy" id="1197127"/>
    <lineage>
        <taxon>Bacteria</taxon>
        <taxon>Bacillati</taxon>
        <taxon>Bacillota</taxon>
        <taxon>Bacilli</taxon>
        <taxon>Bacillales</taxon>
        <taxon>Paenibacillaceae</taxon>
        <taxon>Paenibacillus</taxon>
    </lineage>
</organism>
<keyword evidence="2" id="KW-1185">Reference proteome</keyword>
<gene>
    <name evidence="1" type="ORF">P4I72_33040</name>
</gene>
<proteinExistence type="predicted"/>
<dbReference type="Proteomes" id="UP001338137">
    <property type="component" value="Unassembled WGS sequence"/>
</dbReference>
<name>A0ABU6GCM0_9BACL</name>
<dbReference type="RefSeq" id="WP_326076025.1">
    <property type="nucleotide sequence ID" value="NZ_JARLKY010000107.1"/>
</dbReference>
<reference evidence="1 2" key="1">
    <citation type="submission" date="2023-03" db="EMBL/GenBank/DDBJ databases">
        <title>Bacillus Genome Sequencing.</title>
        <authorList>
            <person name="Dunlap C."/>
        </authorList>
    </citation>
    <scope>NUCLEOTIDE SEQUENCE [LARGE SCALE GENOMIC DNA]</scope>
    <source>
        <strain evidence="1 2">BD-533</strain>
    </source>
</reference>
<dbReference type="EMBL" id="JARLKY010000107">
    <property type="protein sequence ID" value="MEC0231934.1"/>
    <property type="molecule type" value="Genomic_DNA"/>
</dbReference>
<accession>A0ABU6GCM0</accession>
<comment type="caution">
    <text evidence="1">The sequence shown here is derived from an EMBL/GenBank/DDBJ whole genome shotgun (WGS) entry which is preliminary data.</text>
</comment>
<evidence type="ECO:0000313" key="2">
    <source>
        <dbReference type="Proteomes" id="UP001338137"/>
    </source>
</evidence>
<evidence type="ECO:0000313" key="1">
    <source>
        <dbReference type="EMBL" id="MEC0231934.1"/>
    </source>
</evidence>
<protein>
    <submittedName>
        <fullName evidence="1">Uncharacterized protein</fullName>
    </submittedName>
</protein>
<sequence length="74" mass="8714">MKVFIKNGFDNQIANHNFYAAYDGFRQMGLEILYFENIEELTENTHYGLFSLDYAKLLSARWSELTSTIDECDF</sequence>